<dbReference type="GO" id="GO:0015807">
    <property type="term" value="P:L-amino acid transport"/>
    <property type="evidence" value="ECO:0007669"/>
    <property type="project" value="TreeGrafter"/>
</dbReference>
<sequence>MTVKDNLELGAFLRRNPSEIRSDLEKVCELFPILWERREQKAGTMSGGEQQMLAIGRALMCRPRILLLDEPSFGIAPIIVDRIFAVIQRLNQEGLTTLLVEQNVSLALDVAARAYVLEGGRIALSGKTEELSSNEAVREAYLGM</sequence>
<accession>A0A512BYG3</accession>
<evidence type="ECO:0000313" key="6">
    <source>
        <dbReference type="Proteomes" id="UP000321085"/>
    </source>
</evidence>
<dbReference type="Proteomes" id="UP000321085">
    <property type="component" value="Unassembled WGS sequence"/>
</dbReference>
<keyword evidence="3" id="KW-0029">Amino-acid transport</keyword>
<feature type="domain" description="ABC transporter" evidence="4">
    <location>
        <begin position="3"/>
        <end position="71"/>
    </location>
</feature>
<comment type="caution">
    <text evidence="5">The sequence shown here is derived from an EMBL/GenBank/DDBJ whole genome shotgun (WGS) entry which is preliminary data.</text>
</comment>
<protein>
    <recommendedName>
        <fullName evidence="4">ABC transporter domain-containing protein</fullName>
    </recommendedName>
</protein>
<evidence type="ECO:0000256" key="2">
    <source>
        <dbReference type="ARBA" id="ARBA00022448"/>
    </source>
</evidence>
<dbReference type="AlphaFoldDB" id="A0A512BYG3"/>
<dbReference type="GO" id="GO:0005524">
    <property type="term" value="F:ATP binding"/>
    <property type="evidence" value="ECO:0007669"/>
    <property type="project" value="InterPro"/>
</dbReference>
<dbReference type="InterPro" id="IPR003439">
    <property type="entry name" value="ABC_transporter-like_ATP-bd"/>
</dbReference>
<evidence type="ECO:0000259" key="4">
    <source>
        <dbReference type="Pfam" id="PF00005"/>
    </source>
</evidence>
<evidence type="ECO:0000256" key="3">
    <source>
        <dbReference type="ARBA" id="ARBA00022970"/>
    </source>
</evidence>
<reference evidence="5 6" key="1">
    <citation type="submission" date="2019-07" db="EMBL/GenBank/DDBJ databases">
        <title>Whole genome shotgun sequence of Microvirga aerophila NBRC 106136.</title>
        <authorList>
            <person name="Hosoyama A."/>
            <person name="Uohara A."/>
            <person name="Ohji S."/>
            <person name="Ichikawa N."/>
        </authorList>
    </citation>
    <scope>NUCLEOTIDE SEQUENCE [LARGE SCALE GENOMIC DNA]</scope>
    <source>
        <strain evidence="5 6">NBRC 106136</strain>
    </source>
</reference>
<dbReference type="GO" id="GO:0015658">
    <property type="term" value="F:branched-chain amino acid transmembrane transporter activity"/>
    <property type="evidence" value="ECO:0007669"/>
    <property type="project" value="TreeGrafter"/>
</dbReference>
<comment type="similarity">
    <text evidence="1">Belongs to the ABC transporter superfamily.</text>
</comment>
<organism evidence="5 6">
    <name type="scientific">Microvirga aerophila</name>
    <dbReference type="NCBI Taxonomy" id="670291"/>
    <lineage>
        <taxon>Bacteria</taxon>
        <taxon>Pseudomonadati</taxon>
        <taxon>Pseudomonadota</taxon>
        <taxon>Alphaproteobacteria</taxon>
        <taxon>Hyphomicrobiales</taxon>
        <taxon>Methylobacteriaceae</taxon>
        <taxon>Microvirga</taxon>
    </lineage>
</organism>
<proteinExistence type="inferred from homology"/>
<keyword evidence="6" id="KW-1185">Reference proteome</keyword>
<dbReference type="PANTHER" id="PTHR43820:SF4">
    <property type="entry name" value="HIGH-AFFINITY BRANCHED-CHAIN AMINO ACID TRANSPORT ATP-BINDING PROTEIN LIVF"/>
    <property type="match status" value="1"/>
</dbReference>
<dbReference type="SUPFAM" id="SSF52540">
    <property type="entry name" value="P-loop containing nucleoside triphosphate hydrolases"/>
    <property type="match status" value="1"/>
</dbReference>
<gene>
    <name evidence="5" type="ORF">MAE02_46910</name>
</gene>
<keyword evidence="2" id="KW-0813">Transport</keyword>
<dbReference type="PANTHER" id="PTHR43820">
    <property type="entry name" value="HIGH-AFFINITY BRANCHED-CHAIN AMINO ACID TRANSPORT ATP-BINDING PROTEIN LIVF"/>
    <property type="match status" value="1"/>
</dbReference>
<dbReference type="Pfam" id="PF00005">
    <property type="entry name" value="ABC_tran"/>
    <property type="match status" value="1"/>
</dbReference>
<evidence type="ECO:0000313" key="5">
    <source>
        <dbReference type="EMBL" id="GEO16995.1"/>
    </source>
</evidence>
<dbReference type="EMBL" id="BJYU01000084">
    <property type="protein sequence ID" value="GEO16995.1"/>
    <property type="molecule type" value="Genomic_DNA"/>
</dbReference>
<dbReference type="GO" id="GO:0016887">
    <property type="term" value="F:ATP hydrolysis activity"/>
    <property type="evidence" value="ECO:0007669"/>
    <property type="project" value="InterPro"/>
</dbReference>
<name>A0A512BYG3_9HYPH</name>
<evidence type="ECO:0000256" key="1">
    <source>
        <dbReference type="ARBA" id="ARBA00005417"/>
    </source>
</evidence>
<dbReference type="InterPro" id="IPR052156">
    <property type="entry name" value="BCAA_Transport_ATP-bd_LivF"/>
</dbReference>
<dbReference type="Gene3D" id="3.40.50.300">
    <property type="entry name" value="P-loop containing nucleotide triphosphate hydrolases"/>
    <property type="match status" value="1"/>
</dbReference>
<dbReference type="InterPro" id="IPR027417">
    <property type="entry name" value="P-loop_NTPase"/>
</dbReference>